<organism evidence="1 2">
    <name type="scientific">Nesidiocoris tenuis</name>
    <dbReference type="NCBI Taxonomy" id="355587"/>
    <lineage>
        <taxon>Eukaryota</taxon>
        <taxon>Metazoa</taxon>
        <taxon>Ecdysozoa</taxon>
        <taxon>Arthropoda</taxon>
        <taxon>Hexapoda</taxon>
        <taxon>Insecta</taxon>
        <taxon>Pterygota</taxon>
        <taxon>Neoptera</taxon>
        <taxon>Paraneoptera</taxon>
        <taxon>Hemiptera</taxon>
        <taxon>Heteroptera</taxon>
        <taxon>Panheteroptera</taxon>
        <taxon>Cimicomorpha</taxon>
        <taxon>Miridae</taxon>
        <taxon>Dicyphina</taxon>
        <taxon>Nesidiocoris</taxon>
    </lineage>
</organism>
<reference evidence="1 2" key="1">
    <citation type="submission" date="2020-02" db="EMBL/GenBank/DDBJ databases">
        <authorList>
            <person name="Ferguson B K."/>
        </authorList>
    </citation>
    <scope>NUCLEOTIDE SEQUENCE [LARGE SCALE GENOMIC DNA]</scope>
</reference>
<protein>
    <submittedName>
        <fullName evidence="1">Uncharacterized protein</fullName>
    </submittedName>
</protein>
<gene>
    <name evidence="1" type="ORF">NTEN_LOCUS23795</name>
</gene>
<keyword evidence="2" id="KW-1185">Reference proteome</keyword>
<dbReference type="AlphaFoldDB" id="A0A6H5HTD2"/>
<dbReference type="Proteomes" id="UP000479000">
    <property type="component" value="Unassembled WGS sequence"/>
</dbReference>
<evidence type="ECO:0000313" key="2">
    <source>
        <dbReference type="Proteomes" id="UP000479000"/>
    </source>
</evidence>
<dbReference type="EMBL" id="CADCXU010035100">
    <property type="protein sequence ID" value="CAB0020197.1"/>
    <property type="molecule type" value="Genomic_DNA"/>
</dbReference>
<proteinExistence type="predicted"/>
<evidence type="ECO:0000313" key="1">
    <source>
        <dbReference type="EMBL" id="CAB0020197.1"/>
    </source>
</evidence>
<name>A0A6H5HTD2_9HEMI</name>
<sequence length="131" mass="14909">MLVLSIRISCRFPSTLTSIFTLLDPRSSVSLNREQKKIYSCPRHSIKSENKEKVRCKRCICHLPSHLFTPPSNENGRTVALRGDHERLWWTSAFSLHVGPLVFCHGTSFASRTCRPVYLSFNLSTSTSRSP</sequence>
<accession>A0A6H5HTD2</accession>